<keyword evidence="4" id="KW-0547">Nucleotide-binding</keyword>
<evidence type="ECO:0000256" key="2">
    <source>
        <dbReference type="ARBA" id="ARBA00012438"/>
    </source>
</evidence>
<dbReference type="Gene3D" id="3.30.565.10">
    <property type="entry name" value="Histidine kinase-like ATPase, C-terminal domain"/>
    <property type="match status" value="1"/>
</dbReference>
<dbReference type="PROSITE" id="PS50109">
    <property type="entry name" value="HIS_KIN"/>
    <property type="match status" value="1"/>
</dbReference>
<dbReference type="InterPro" id="IPR035965">
    <property type="entry name" value="PAS-like_dom_sf"/>
</dbReference>
<evidence type="ECO:0000256" key="3">
    <source>
        <dbReference type="ARBA" id="ARBA00022679"/>
    </source>
</evidence>
<evidence type="ECO:0000256" key="1">
    <source>
        <dbReference type="ARBA" id="ARBA00000085"/>
    </source>
</evidence>
<dbReference type="InterPro" id="IPR036097">
    <property type="entry name" value="HisK_dim/P_sf"/>
</dbReference>
<keyword evidence="8" id="KW-0472">Membrane</keyword>
<dbReference type="EC" id="2.7.13.3" evidence="2"/>
<sequence length="739" mass="86574">MVSTLAPFFIKYDYNSLMKKLLIFLILQTFLFANSSILIINSYHKGYEFSDSIINGIEKVIYPHSNIDVNILYMDSKRVTSKEYYDSLEKLYRVQLKNRKYDLIIAIDRFAYDFVLDIYKEFFKNEPILAVGIENFSFKKAKYYGVEDKVSALLEKRDLEGNVDIIRTIFPSIRKLYIINDKSLNAQHTEPLIEKLINDFKGKFDIEYIIEDNLEILKKKFSKKEENSAALFIRFYKNKDGKLYKNQEIADFIKNAQIPIFVTDSIFIKKGATGGKVIDLKDFGKLSGNMALDILNKKAHKVVTYKNLTYIFDSQKLSQFYLPVDGLSIPYKLINKRLTYYEKHRGFINFVFTISPLLLFLILGLIHNIYMRKQVEKDLRRRIEFDETLLNAIESPIFWQDSKGIVVDSNKTFCKLLGMKCDDLYGKKLEDFIENRNVEKIIKVIENYNLDSEENNEFNFVNSNKKKKIYLLKQERFKDEKTKSEGYVTIFTDITKEREITIEKQKNRQFVIQQSKLAEIGEVFSSIAHQWKSPLVEITAIAQELFYTKKCEEVKEDDSFVKDIMNQVSYMTNTINEFQRFIMPSNKKIDFNIKEAIERMLEIINHNIKYNSININLDIKDDTNLIVYGYKNEFMQSFLNIVNNAKDALLHNDYKNRKIEIKVFNEDNQLIITIKDNAGGINDKSMDKIFGAYYTTKEDGHGIGLYMTKVIIEDKMNGKISVENIDGGAMFTIKLEQNQ</sequence>
<feature type="transmembrane region" description="Helical" evidence="8">
    <location>
        <begin position="21"/>
        <end position="40"/>
    </location>
</feature>
<keyword evidence="3" id="KW-0808">Transferase</keyword>
<dbReference type="SUPFAM" id="SSF55874">
    <property type="entry name" value="ATPase domain of HSP90 chaperone/DNA topoisomerase II/histidine kinase"/>
    <property type="match status" value="1"/>
</dbReference>
<keyword evidence="6" id="KW-0067">ATP-binding</keyword>
<dbReference type="InterPro" id="IPR000014">
    <property type="entry name" value="PAS"/>
</dbReference>
<feature type="domain" description="Histidine kinase" evidence="9">
    <location>
        <begin position="526"/>
        <end position="739"/>
    </location>
</feature>
<dbReference type="InterPro" id="IPR007487">
    <property type="entry name" value="ABC_transpt-TYRBP-like"/>
</dbReference>
<comment type="catalytic activity">
    <reaction evidence="1">
        <text>ATP + protein L-histidine = ADP + protein N-phospho-L-histidine.</text>
        <dbReference type="EC" id="2.7.13.3"/>
    </reaction>
</comment>
<evidence type="ECO:0000259" key="10">
    <source>
        <dbReference type="PROSITE" id="PS50112"/>
    </source>
</evidence>
<dbReference type="SUPFAM" id="SSF47384">
    <property type="entry name" value="Homodimeric domain of signal transducing histidine kinase"/>
    <property type="match status" value="1"/>
</dbReference>
<dbReference type="PRINTS" id="PR00344">
    <property type="entry name" value="BCTRLSENSOR"/>
</dbReference>
<dbReference type="NCBIfam" id="TIGR00229">
    <property type="entry name" value="sensory_box"/>
    <property type="match status" value="1"/>
</dbReference>
<evidence type="ECO:0000256" key="5">
    <source>
        <dbReference type="ARBA" id="ARBA00022777"/>
    </source>
</evidence>
<dbReference type="SUPFAM" id="SSF55785">
    <property type="entry name" value="PYP-like sensor domain (PAS domain)"/>
    <property type="match status" value="1"/>
</dbReference>
<dbReference type="Pfam" id="PF04392">
    <property type="entry name" value="ABC_sub_bind"/>
    <property type="match status" value="1"/>
</dbReference>
<evidence type="ECO:0000313" key="12">
    <source>
        <dbReference type="Proteomes" id="UP000000939"/>
    </source>
</evidence>
<dbReference type="STRING" id="572480.Arnit_0443"/>
<proteinExistence type="predicted"/>
<evidence type="ECO:0000313" key="11">
    <source>
        <dbReference type="EMBL" id="ADG92108.1"/>
    </source>
</evidence>
<dbReference type="CDD" id="cd00130">
    <property type="entry name" value="PAS"/>
    <property type="match status" value="1"/>
</dbReference>
<dbReference type="SMART" id="SM00387">
    <property type="entry name" value="HATPase_c"/>
    <property type="match status" value="1"/>
</dbReference>
<keyword evidence="5 11" id="KW-0418">Kinase</keyword>
<gene>
    <name evidence="11" type="ordered locus">Arnit_0443</name>
</gene>
<keyword evidence="12" id="KW-1185">Reference proteome</keyword>
<dbReference type="Pfam" id="PF02518">
    <property type="entry name" value="HATPase_c"/>
    <property type="match status" value="1"/>
</dbReference>
<protein>
    <recommendedName>
        <fullName evidence="2">histidine kinase</fullName>
        <ecNumber evidence="2">2.7.13.3</ecNumber>
    </recommendedName>
</protein>
<organism evidence="11 12">
    <name type="scientific">Arcobacter nitrofigilis (strain ATCC 33309 / DSM 7299 / CCUG 15893 / LMG 7604 / NCTC 12251 / CI)</name>
    <name type="common">Campylobacter nitrofigilis</name>
    <dbReference type="NCBI Taxonomy" id="572480"/>
    <lineage>
        <taxon>Bacteria</taxon>
        <taxon>Pseudomonadati</taxon>
        <taxon>Campylobacterota</taxon>
        <taxon>Epsilonproteobacteria</taxon>
        <taxon>Campylobacterales</taxon>
        <taxon>Arcobacteraceae</taxon>
        <taxon>Arcobacter</taxon>
    </lineage>
</organism>
<dbReference type="Pfam" id="PF13426">
    <property type="entry name" value="PAS_9"/>
    <property type="match status" value="1"/>
</dbReference>
<feature type="domain" description="PAS" evidence="10">
    <location>
        <begin position="389"/>
        <end position="447"/>
    </location>
</feature>
<dbReference type="AlphaFoldDB" id="D5V5S2"/>
<dbReference type="Gene3D" id="3.40.50.2300">
    <property type="match status" value="2"/>
</dbReference>
<reference evidence="11 12" key="1">
    <citation type="journal article" date="2010" name="Stand. Genomic Sci.">
        <title>Complete genome sequence of Arcobacter nitrofigilis type strain (CI).</title>
        <authorList>
            <person name="Pati A."/>
            <person name="Gronow S."/>
            <person name="Lapidus A."/>
            <person name="Copeland A."/>
            <person name="Glavina Del Rio T."/>
            <person name="Nolan M."/>
            <person name="Lucas S."/>
            <person name="Tice H."/>
            <person name="Cheng J.F."/>
            <person name="Han C."/>
            <person name="Chertkov O."/>
            <person name="Bruce D."/>
            <person name="Tapia R."/>
            <person name="Goodwin L."/>
            <person name="Pitluck S."/>
            <person name="Liolios K."/>
            <person name="Ivanova N."/>
            <person name="Mavromatis K."/>
            <person name="Chen A."/>
            <person name="Palaniappan K."/>
            <person name="Land M."/>
            <person name="Hauser L."/>
            <person name="Chang Y.J."/>
            <person name="Jeffries C.D."/>
            <person name="Detter J.C."/>
            <person name="Rohde M."/>
            <person name="Goker M."/>
            <person name="Bristow J."/>
            <person name="Eisen J.A."/>
            <person name="Markowitz V."/>
            <person name="Hugenholtz P."/>
            <person name="Klenk H.P."/>
            <person name="Kyrpides N.C."/>
        </authorList>
    </citation>
    <scope>NUCLEOTIDE SEQUENCE [LARGE SCALE GENOMIC DNA]</scope>
    <source>
        <strain evidence="12">ATCC 33309 / DSM 7299 / CCUG 15893 / LMG 7604 / NCTC 12251 / CI</strain>
    </source>
</reference>
<dbReference type="eggNOG" id="COG2984">
    <property type="taxonomic scope" value="Bacteria"/>
</dbReference>
<dbReference type="SMART" id="SM00091">
    <property type="entry name" value="PAS"/>
    <property type="match status" value="1"/>
</dbReference>
<dbReference type="InterPro" id="IPR003594">
    <property type="entry name" value="HATPase_dom"/>
</dbReference>
<dbReference type="OrthoDB" id="5348533at2"/>
<dbReference type="Proteomes" id="UP000000939">
    <property type="component" value="Chromosome"/>
</dbReference>
<evidence type="ECO:0000259" key="9">
    <source>
        <dbReference type="PROSITE" id="PS50109"/>
    </source>
</evidence>
<dbReference type="Gene3D" id="1.10.287.130">
    <property type="match status" value="1"/>
</dbReference>
<dbReference type="GO" id="GO:0005524">
    <property type="term" value="F:ATP binding"/>
    <property type="evidence" value="ECO:0007669"/>
    <property type="project" value="UniProtKB-KW"/>
</dbReference>
<dbReference type="PROSITE" id="PS50112">
    <property type="entry name" value="PAS"/>
    <property type="match status" value="1"/>
</dbReference>
<keyword evidence="7" id="KW-0902">Two-component regulatory system</keyword>
<dbReference type="eggNOG" id="COG4191">
    <property type="taxonomic scope" value="Bacteria"/>
</dbReference>
<evidence type="ECO:0000256" key="4">
    <source>
        <dbReference type="ARBA" id="ARBA00022741"/>
    </source>
</evidence>
<dbReference type="InterPro" id="IPR004358">
    <property type="entry name" value="Sig_transdc_His_kin-like_C"/>
</dbReference>
<keyword evidence="8" id="KW-1133">Transmembrane helix</keyword>
<dbReference type="InterPro" id="IPR036890">
    <property type="entry name" value="HATPase_C_sf"/>
</dbReference>
<dbReference type="PANTHER" id="PTHR43065:SF46">
    <property type="entry name" value="C4-DICARBOXYLATE TRANSPORT SENSOR PROTEIN DCTB"/>
    <property type="match status" value="1"/>
</dbReference>
<feature type="transmembrane region" description="Helical" evidence="8">
    <location>
        <begin position="347"/>
        <end position="371"/>
    </location>
</feature>
<dbReference type="GO" id="GO:0000155">
    <property type="term" value="F:phosphorelay sensor kinase activity"/>
    <property type="evidence" value="ECO:0007669"/>
    <property type="project" value="InterPro"/>
</dbReference>
<dbReference type="KEGG" id="ant:Arnit_0443"/>
<dbReference type="PANTHER" id="PTHR43065">
    <property type="entry name" value="SENSOR HISTIDINE KINASE"/>
    <property type="match status" value="1"/>
</dbReference>
<evidence type="ECO:0000256" key="7">
    <source>
        <dbReference type="ARBA" id="ARBA00023012"/>
    </source>
</evidence>
<name>D5V5S2_ARCNC</name>
<keyword evidence="8" id="KW-0812">Transmembrane</keyword>
<evidence type="ECO:0000256" key="6">
    <source>
        <dbReference type="ARBA" id="ARBA00022840"/>
    </source>
</evidence>
<dbReference type="Gene3D" id="3.30.450.20">
    <property type="entry name" value="PAS domain"/>
    <property type="match status" value="1"/>
</dbReference>
<evidence type="ECO:0000256" key="8">
    <source>
        <dbReference type="SAM" id="Phobius"/>
    </source>
</evidence>
<dbReference type="EMBL" id="CP001999">
    <property type="protein sequence ID" value="ADG92108.1"/>
    <property type="molecule type" value="Genomic_DNA"/>
</dbReference>
<accession>D5V5S2</accession>
<dbReference type="InterPro" id="IPR005467">
    <property type="entry name" value="His_kinase_dom"/>
</dbReference>
<dbReference type="HOGENOM" id="CLU_000445_89_20_7"/>